<dbReference type="GO" id="GO:0016491">
    <property type="term" value="F:oxidoreductase activity"/>
    <property type="evidence" value="ECO:0007669"/>
    <property type="project" value="InterPro"/>
</dbReference>
<evidence type="ECO:0000259" key="5">
    <source>
        <dbReference type="PROSITE" id="PS51669"/>
    </source>
</evidence>
<dbReference type="Proteomes" id="UP000575068">
    <property type="component" value="Unassembled WGS sequence"/>
</dbReference>
<proteinExistence type="inferred from homology"/>
<accession>A0A840HTV9</accession>
<evidence type="ECO:0000256" key="3">
    <source>
        <dbReference type="ARBA" id="ARBA00023004"/>
    </source>
</evidence>
<dbReference type="InterPro" id="IPR006657">
    <property type="entry name" value="MoPterin_dinucl-bd_dom"/>
</dbReference>
<feature type="domain" description="4Fe-4S Mo/W bis-MGD-type" evidence="5">
    <location>
        <begin position="1"/>
        <end position="57"/>
    </location>
</feature>
<dbReference type="Pfam" id="PF04879">
    <property type="entry name" value="Molybdop_Fe4S4"/>
    <property type="match status" value="1"/>
</dbReference>
<protein>
    <submittedName>
        <fullName evidence="6">Anaerobic selenocysteine-containing dehydrogenase</fullName>
    </submittedName>
</protein>
<keyword evidence="2" id="KW-0479">Metal-binding</keyword>
<comment type="caution">
    <text evidence="6">The sequence shown here is derived from an EMBL/GenBank/DDBJ whole genome shotgun (WGS) entry which is preliminary data.</text>
</comment>
<dbReference type="GO" id="GO:0051536">
    <property type="term" value="F:iron-sulfur cluster binding"/>
    <property type="evidence" value="ECO:0007669"/>
    <property type="project" value="UniProtKB-KW"/>
</dbReference>
<dbReference type="Gene3D" id="3.40.228.10">
    <property type="entry name" value="Dimethylsulfoxide Reductase, domain 2"/>
    <property type="match status" value="1"/>
</dbReference>
<dbReference type="PANTHER" id="PTHR43742:SF6">
    <property type="entry name" value="OXIDOREDUCTASE YYAE-RELATED"/>
    <property type="match status" value="1"/>
</dbReference>
<keyword evidence="3" id="KW-0408">Iron</keyword>
<evidence type="ECO:0000256" key="2">
    <source>
        <dbReference type="ARBA" id="ARBA00022723"/>
    </source>
</evidence>
<dbReference type="AlphaFoldDB" id="A0A840HTV9"/>
<dbReference type="InterPro" id="IPR009010">
    <property type="entry name" value="Asp_de-COase-like_dom_sf"/>
</dbReference>
<dbReference type="InterPro" id="IPR006656">
    <property type="entry name" value="Mopterin_OxRdtase"/>
</dbReference>
<evidence type="ECO:0000313" key="6">
    <source>
        <dbReference type="EMBL" id="MBB4641652.1"/>
    </source>
</evidence>
<evidence type="ECO:0000313" key="7">
    <source>
        <dbReference type="Proteomes" id="UP000575068"/>
    </source>
</evidence>
<dbReference type="PROSITE" id="PS51669">
    <property type="entry name" value="4FE4S_MOW_BIS_MGD"/>
    <property type="match status" value="1"/>
</dbReference>
<comment type="similarity">
    <text evidence="1">Belongs to the prokaryotic molybdopterin-containing oxidoreductase family.</text>
</comment>
<dbReference type="Pfam" id="PF00384">
    <property type="entry name" value="Molybdopterin"/>
    <property type="match status" value="1"/>
</dbReference>
<dbReference type="EMBL" id="JACHOV010000007">
    <property type="protein sequence ID" value="MBB4641652.1"/>
    <property type="molecule type" value="Genomic_DNA"/>
</dbReference>
<dbReference type="SUPFAM" id="SSF50692">
    <property type="entry name" value="ADC-like"/>
    <property type="match status" value="1"/>
</dbReference>
<dbReference type="Gene3D" id="2.40.40.20">
    <property type="match status" value="1"/>
</dbReference>
<organism evidence="6 7">
    <name type="scientific">Rhizorhapis suberifaciens</name>
    <name type="common">corky root of lettuce</name>
    <dbReference type="NCBI Taxonomy" id="13656"/>
    <lineage>
        <taxon>Bacteria</taxon>
        <taxon>Pseudomonadati</taxon>
        <taxon>Pseudomonadota</taxon>
        <taxon>Alphaproteobacteria</taxon>
        <taxon>Sphingomonadales</taxon>
        <taxon>Sphingomonadaceae</taxon>
        <taxon>Rhizorhapis</taxon>
    </lineage>
</organism>
<dbReference type="GO" id="GO:0046872">
    <property type="term" value="F:metal ion binding"/>
    <property type="evidence" value="ECO:0007669"/>
    <property type="project" value="UniProtKB-KW"/>
</dbReference>
<dbReference type="Gene3D" id="2.20.25.90">
    <property type="entry name" value="ADC-like domains"/>
    <property type="match status" value="1"/>
</dbReference>
<dbReference type="Pfam" id="PF01568">
    <property type="entry name" value="Molydop_binding"/>
    <property type="match status" value="1"/>
</dbReference>
<dbReference type="RefSeq" id="WP_184475463.1">
    <property type="nucleotide sequence ID" value="NZ_JACHOV010000007.1"/>
</dbReference>
<evidence type="ECO:0000256" key="4">
    <source>
        <dbReference type="ARBA" id="ARBA00023014"/>
    </source>
</evidence>
<dbReference type="SMART" id="SM00926">
    <property type="entry name" value="Molybdop_Fe4S4"/>
    <property type="match status" value="1"/>
</dbReference>
<dbReference type="GO" id="GO:0043546">
    <property type="term" value="F:molybdopterin cofactor binding"/>
    <property type="evidence" value="ECO:0007669"/>
    <property type="project" value="InterPro"/>
</dbReference>
<dbReference type="Gene3D" id="3.40.50.740">
    <property type="match status" value="1"/>
</dbReference>
<keyword evidence="4" id="KW-0411">Iron-sulfur</keyword>
<reference evidence="6 7" key="1">
    <citation type="submission" date="2020-08" db="EMBL/GenBank/DDBJ databases">
        <title>Genomic Encyclopedia of Type Strains, Phase IV (KMG-IV): sequencing the most valuable type-strain genomes for metagenomic binning, comparative biology and taxonomic classification.</title>
        <authorList>
            <person name="Goeker M."/>
        </authorList>
    </citation>
    <scope>NUCLEOTIDE SEQUENCE [LARGE SCALE GENOMIC DNA]</scope>
    <source>
        <strain evidence="6 7">DSM 7465</strain>
    </source>
</reference>
<dbReference type="CDD" id="cd02775">
    <property type="entry name" value="MopB_CT"/>
    <property type="match status" value="1"/>
</dbReference>
<evidence type="ECO:0000256" key="1">
    <source>
        <dbReference type="ARBA" id="ARBA00010312"/>
    </source>
</evidence>
<dbReference type="SUPFAM" id="SSF53706">
    <property type="entry name" value="Formate dehydrogenase/DMSO reductase, domains 1-3"/>
    <property type="match status" value="1"/>
</dbReference>
<dbReference type="InterPro" id="IPR006963">
    <property type="entry name" value="Mopterin_OxRdtase_4Fe-4S_dom"/>
</dbReference>
<dbReference type="PANTHER" id="PTHR43742">
    <property type="entry name" value="TRIMETHYLAMINE-N-OXIDE REDUCTASE"/>
    <property type="match status" value="1"/>
</dbReference>
<gene>
    <name evidence="6" type="ORF">HNQ99_001965</name>
</gene>
<keyword evidence="7" id="KW-1185">Reference proteome</keyword>
<dbReference type="InterPro" id="IPR050612">
    <property type="entry name" value="Prok_Mopterin_Oxidored"/>
</dbReference>
<sequence length="721" mass="79070">MTTHITYCRNCAAMCGLEVTKEDGRITNIRGDRNHPVSEGYFCIKGMATRDFHNGEDRLLSSLRRNADGTFDAIDAETAMDEIHEKLGKIIAEHGVESVALYYGTGANCNVLSVPAAKAWMDALGSPYIFSSMTVDQSAKWVTAGRMGVFLTGKHKVPEADVMMVIGSNPAASHACYGLPSPNPIKHLREAQKSGTKFIVVDPRRTELARLADLYLPVRPGQDAALFAGLIRIVLEEGLADSGFCARFTTSLDRLRAAVDAFTPDHVAQRTGIDADTLHQAARMFASASKKSAMSGTGPNMALNSNLSEHLIEAFTAICGGYRSAGDRIRNMGYYGAPPAVGAAKGSEVREAVMPPRRSWDLGPKLRTVNTGPIGGEYPTSLLPSEIKGNAKGKIRALIHVGGNLVKALPEPNRTIPILQELDLLVSVDVRETATGRLADYQIATSGHYEHHDFNLALDYMLPTTFAQIAEPFMARPEGVIEDWEFFQGMARRMNKSLHMRRPMFGVAHRDIPGPELAITNDMRSEDLVRWLADSGRSNYDELRAHPGGINFKNVEAIIEPSREDDGARLDLCPPDVDEEIRSLRQTEDIVPGYPYRLIPRRLIEVMNSAYTNAAQTRRRYPTNPVFMNEEDMAQLDLTEGGMVKLTSRTGAAVIGRARKDSGLQPGVISMCHGWGDPNLPGEQDPDAFSGRLVSLDADLETINFMPRQSSVPVQIERHEG</sequence>
<name>A0A840HTV9_9SPHN</name>